<dbReference type="AlphaFoldDB" id="A0A0G1D9V6"/>
<dbReference type="EMBL" id="LCFK01000005">
    <property type="protein sequence ID" value="KKS94670.1"/>
    <property type="molecule type" value="Genomic_DNA"/>
</dbReference>
<accession>A0A0G1D9V6</accession>
<feature type="transmembrane region" description="Helical" evidence="1">
    <location>
        <begin position="34"/>
        <end position="55"/>
    </location>
</feature>
<evidence type="ECO:0000259" key="2">
    <source>
        <dbReference type="Pfam" id="PF18893"/>
    </source>
</evidence>
<evidence type="ECO:0000256" key="1">
    <source>
        <dbReference type="SAM" id="Phobius"/>
    </source>
</evidence>
<evidence type="ECO:0000313" key="3">
    <source>
        <dbReference type="EMBL" id="KKS94670.1"/>
    </source>
</evidence>
<name>A0A0G1D9V6_9BACT</name>
<organism evidence="3 4">
    <name type="scientific">Candidatus Collierbacteria bacterium GW2011_GWC2_43_12</name>
    <dbReference type="NCBI Taxonomy" id="1618390"/>
    <lineage>
        <taxon>Bacteria</taxon>
        <taxon>Candidatus Collieribacteriota</taxon>
    </lineage>
</organism>
<gene>
    <name evidence="3" type="ORF">UV68_C0005G0002</name>
</gene>
<comment type="caution">
    <text evidence="3">The sequence shown here is derived from an EMBL/GenBank/DDBJ whole genome shotgun (WGS) entry which is preliminary data.</text>
</comment>
<feature type="domain" description="DUF5652" evidence="2">
    <location>
        <begin position="5"/>
        <end position="57"/>
    </location>
</feature>
<dbReference type="InterPro" id="IPR043712">
    <property type="entry name" value="DUF5652"/>
</dbReference>
<sequence length="77" mass="8719">MNPGTRPLFYLLVVLDVVLKGITLYKSARKDQKVWFVALLLVNSLGILPIIYLFLNKDIAFSPKTSVAVKKTIKKKK</sequence>
<feature type="transmembrane region" description="Helical" evidence="1">
    <location>
        <begin position="7"/>
        <end position="28"/>
    </location>
</feature>
<dbReference type="Pfam" id="PF18893">
    <property type="entry name" value="DUF5652"/>
    <property type="match status" value="1"/>
</dbReference>
<reference evidence="3 4" key="1">
    <citation type="journal article" date="2015" name="Nature">
        <title>rRNA introns, odd ribosomes, and small enigmatic genomes across a large radiation of phyla.</title>
        <authorList>
            <person name="Brown C.T."/>
            <person name="Hug L.A."/>
            <person name="Thomas B.C."/>
            <person name="Sharon I."/>
            <person name="Castelle C.J."/>
            <person name="Singh A."/>
            <person name="Wilkins M.J."/>
            <person name="Williams K.H."/>
            <person name="Banfield J.F."/>
        </authorList>
    </citation>
    <scope>NUCLEOTIDE SEQUENCE [LARGE SCALE GENOMIC DNA]</scope>
</reference>
<dbReference type="Proteomes" id="UP000033980">
    <property type="component" value="Unassembled WGS sequence"/>
</dbReference>
<protein>
    <recommendedName>
        <fullName evidence="2">DUF5652 domain-containing protein</fullName>
    </recommendedName>
</protein>
<keyword evidence="1" id="KW-0812">Transmembrane</keyword>
<evidence type="ECO:0000313" key="4">
    <source>
        <dbReference type="Proteomes" id="UP000033980"/>
    </source>
</evidence>
<proteinExistence type="predicted"/>
<keyword evidence="1" id="KW-0472">Membrane</keyword>
<keyword evidence="1" id="KW-1133">Transmembrane helix</keyword>